<accession>A0A5N8WFJ6</accession>
<dbReference type="RefSeq" id="WP_152790133.1">
    <property type="nucleotide sequence ID" value="NZ_BAABEQ010000036.1"/>
</dbReference>
<organism evidence="1 2">
    <name type="scientific">Streptomyces phyllanthi</name>
    <dbReference type="NCBI Taxonomy" id="1803180"/>
    <lineage>
        <taxon>Bacteria</taxon>
        <taxon>Bacillati</taxon>
        <taxon>Actinomycetota</taxon>
        <taxon>Actinomycetes</taxon>
        <taxon>Kitasatosporales</taxon>
        <taxon>Streptomycetaceae</taxon>
        <taxon>Streptomyces</taxon>
    </lineage>
</organism>
<evidence type="ECO:0000313" key="2">
    <source>
        <dbReference type="Proteomes" id="UP000326979"/>
    </source>
</evidence>
<sequence>MTTATMQRAVMAVPWVPAPSVIHGKRVAVVDARDDWFRGPGRLCLTMDLVVSVAANHMTRPSSTTAWLTIKPCRNTSRMASNSTRQERPAGGNADGFCSSARRCTSARNSTVATMSWAPSGGTAGISSAGRFAIPVDAVAGSVTAGVVVNAVRMQG</sequence>
<protein>
    <submittedName>
        <fullName evidence="1">Uncharacterized protein</fullName>
    </submittedName>
</protein>
<dbReference type="Proteomes" id="UP000326979">
    <property type="component" value="Unassembled WGS sequence"/>
</dbReference>
<name>A0A5N8WFJ6_9ACTN</name>
<evidence type="ECO:0000313" key="1">
    <source>
        <dbReference type="EMBL" id="MPY45214.1"/>
    </source>
</evidence>
<dbReference type="AlphaFoldDB" id="A0A5N8WFJ6"/>
<reference evidence="1 2" key="1">
    <citation type="submission" date="2019-07" db="EMBL/GenBank/DDBJ databases">
        <title>New species of Amycolatopsis and Streptomyces.</title>
        <authorList>
            <person name="Duangmal K."/>
            <person name="Teo W.F.A."/>
            <person name="Lipun K."/>
        </authorList>
    </citation>
    <scope>NUCLEOTIDE SEQUENCE [LARGE SCALE GENOMIC DNA]</scope>
    <source>
        <strain evidence="1 2">TISTR 2346</strain>
    </source>
</reference>
<proteinExistence type="predicted"/>
<dbReference type="EMBL" id="VJZE01000420">
    <property type="protein sequence ID" value="MPY45214.1"/>
    <property type="molecule type" value="Genomic_DNA"/>
</dbReference>
<keyword evidence="2" id="KW-1185">Reference proteome</keyword>
<comment type="caution">
    <text evidence="1">The sequence shown here is derived from an EMBL/GenBank/DDBJ whole genome shotgun (WGS) entry which is preliminary data.</text>
</comment>
<gene>
    <name evidence="1" type="ORF">FNH04_36525</name>
</gene>